<dbReference type="PANTHER" id="PTHR23200:SF35">
    <property type="entry name" value="METALLO-BETA-LACTAMASE DOMAIN-CONTAINING PROTEIN"/>
    <property type="match status" value="1"/>
</dbReference>
<dbReference type="PROSITE" id="PS50011">
    <property type="entry name" value="PROTEIN_KINASE_DOM"/>
    <property type="match status" value="1"/>
</dbReference>
<dbReference type="InterPro" id="IPR000719">
    <property type="entry name" value="Prot_kinase_dom"/>
</dbReference>
<organism evidence="2 3">
    <name type="scientific">Meloidogyne floridensis</name>
    <dbReference type="NCBI Taxonomy" id="298350"/>
    <lineage>
        <taxon>Eukaryota</taxon>
        <taxon>Metazoa</taxon>
        <taxon>Ecdysozoa</taxon>
        <taxon>Nematoda</taxon>
        <taxon>Chromadorea</taxon>
        <taxon>Rhabditida</taxon>
        <taxon>Tylenchina</taxon>
        <taxon>Tylenchomorpha</taxon>
        <taxon>Tylenchoidea</taxon>
        <taxon>Meloidogynidae</taxon>
        <taxon>Meloidogyninae</taxon>
        <taxon>Meloidogyne</taxon>
    </lineage>
</organism>
<feature type="domain" description="Protein kinase" evidence="1">
    <location>
        <begin position="1"/>
        <end position="240"/>
    </location>
</feature>
<accession>A0A915NLG0</accession>
<sequence length="911" mass="103740">MIKDFEENAKSFYKFNENALMKKLIEPIKVLIQIHKVAIHMDFKPQNLLFEKGKNSILKAIDFGGSVLLKDNNGNKRNKIIIKNATSSPYFLPPEINRQYLHSIIDKIKESSNENKYSFERKFIDINDNIIQIASTKTDSWEFGIMILQMILLNDTAINYVGNSNWKKEIVETLSKINNFYTNSEEWIEGGKEQMESFNSEIKLLLEIRIKYPILFLLLSALTNKLPEERLSAEGIRNFLKLKCNIISFLSSNATSGFISMLDLKKRNSFSFTDEQVKLLEKGDKEEENISNKYHKLRIAPLYPEDKKCKCEGEYKFNCSEACSPNGISFLVEGLEKSDFGLSLGSSDYQRSREANGNSDNLTLLNVFYDSQKTPDNYAPEAIRILCLGSGGMDNFCVCDKKGDCYTSVKNNTPTYVELAPYCDPYEGPNVYIELYKGELNLESDKTKLYTQKFNNGPFGCGSEYMKISAVSCNGCSKIGEAVREKTCKGDYVPNKLDAQNIRDILFGIKGTTINPQIIIGNVQLDLHPKKENLPFCLNNFDFVGAKCSVTLIEKIGENFKMIVDCASPFEKEQIFEDHCGLINLFKNAKLITPENINLKDFNQIFEIPKNINFNKYSGHSCADLIVCINLNKNNLNISGLVDKKYFLKEKENFNILICGDIFEFENDWLGEEIWKSSSLLPDRQSIARWLCWNKSDFIIPGHGPGFSILEKEYTSQGPFESDKIPISPQKSKIEIKELLQFNVSIQEKHSLSIYIYLIKSINLNILVNTGGIEQRNNLIKALNSENLPPSSINFVIISCPGEHFCGNLADFPTSTIFMCTDIAVPGPFYATFDHHFTFLDENGQISVWRDLRTDSNDKCILSILVDREGEGRNYDFIGVRIDEYLLTRFGLNEENVLTRKTFGEIPKCSC</sequence>
<evidence type="ECO:0000259" key="1">
    <source>
        <dbReference type="PROSITE" id="PS50011"/>
    </source>
</evidence>
<dbReference type="AlphaFoldDB" id="A0A915NLG0"/>
<name>A0A915NLG0_9BILA</name>
<proteinExistence type="predicted"/>
<dbReference type="SUPFAM" id="SSF56112">
    <property type="entry name" value="Protein kinase-like (PK-like)"/>
    <property type="match status" value="1"/>
</dbReference>
<dbReference type="InterPro" id="IPR039344">
    <property type="entry name" value="MBLAC1"/>
</dbReference>
<dbReference type="SUPFAM" id="SSF56281">
    <property type="entry name" value="Metallo-hydrolase/oxidoreductase"/>
    <property type="match status" value="1"/>
</dbReference>
<dbReference type="PANTHER" id="PTHR23200">
    <property type="entry name" value="METALLO-BETA-LACTAMASE DOMAIN-CONTAINING PROTEIN 1"/>
    <property type="match status" value="1"/>
</dbReference>
<dbReference type="Gene3D" id="3.60.15.10">
    <property type="entry name" value="Ribonuclease Z/Hydroxyacylglutathione hydrolase-like"/>
    <property type="match status" value="2"/>
</dbReference>
<dbReference type="WBParaSite" id="scf7180000418770.g2890">
    <property type="protein sequence ID" value="scf7180000418770.g2890"/>
    <property type="gene ID" value="scf7180000418770.g2890"/>
</dbReference>
<dbReference type="GO" id="GO:0005524">
    <property type="term" value="F:ATP binding"/>
    <property type="evidence" value="ECO:0007669"/>
    <property type="project" value="InterPro"/>
</dbReference>
<keyword evidence="2" id="KW-1185">Reference proteome</keyword>
<dbReference type="InterPro" id="IPR011009">
    <property type="entry name" value="Kinase-like_dom_sf"/>
</dbReference>
<dbReference type="InterPro" id="IPR036866">
    <property type="entry name" value="RibonucZ/Hydroxyglut_hydro"/>
</dbReference>
<dbReference type="GO" id="GO:0004672">
    <property type="term" value="F:protein kinase activity"/>
    <property type="evidence" value="ECO:0007669"/>
    <property type="project" value="InterPro"/>
</dbReference>
<reference evidence="3" key="1">
    <citation type="submission" date="2022-11" db="UniProtKB">
        <authorList>
            <consortium name="WormBaseParasite"/>
        </authorList>
    </citation>
    <scope>IDENTIFICATION</scope>
</reference>
<evidence type="ECO:0000313" key="2">
    <source>
        <dbReference type="Proteomes" id="UP000887560"/>
    </source>
</evidence>
<dbReference type="Gene3D" id="1.10.510.10">
    <property type="entry name" value="Transferase(Phosphotransferase) domain 1"/>
    <property type="match status" value="1"/>
</dbReference>
<evidence type="ECO:0000313" key="3">
    <source>
        <dbReference type="WBParaSite" id="scf7180000418770.g2890"/>
    </source>
</evidence>
<dbReference type="Proteomes" id="UP000887560">
    <property type="component" value="Unplaced"/>
</dbReference>
<protein>
    <submittedName>
        <fullName evidence="3">Protein kinase domain-containing protein</fullName>
    </submittedName>
</protein>